<evidence type="ECO:0000313" key="1">
    <source>
        <dbReference type="EMBL" id="ERL56170.1"/>
    </source>
</evidence>
<dbReference type="RefSeq" id="WP_021813501.1">
    <property type="nucleotide sequence ID" value="NZ_AUSW01000015.1"/>
</dbReference>
<dbReference type="STRING" id="1354303.M917_0848"/>
<proteinExistence type="predicted"/>
<gene>
    <name evidence="1" type="ORF">M917_0848</name>
</gene>
<dbReference type="EMBL" id="AUSW01000015">
    <property type="protein sequence ID" value="ERL56170.1"/>
    <property type="molecule type" value="Genomic_DNA"/>
</dbReference>
<sequence>MDANIEIIAKGSYEDALNEGQKAADKLAKGATDITISARKLKKTGYWKVILKYKRELNDNTPFDFNHFLKNLI</sequence>
<accession>U4T5J3</accession>
<comment type="caution">
    <text evidence="1">The sequence shown here is derived from an EMBL/GenBank/DDBJ whole genome shotgun (WGS) entry which is preliminary data.</text>
</comment>
<dbReference type="Proteomes" id="UP000016761">
    <property type="component" value="Unassembled WGS sequence"/>
</dbReference>
<keyword evidence="2" id="KW-1185">Reference proteome</keyword>
<name>U4T5J3_9GAMM</name>
<dbReference type="PATRIC" id="fig|1354303.4.peg.835"/>
<dbReference type="AlphaFoldDB" id="U4T5J3"/>
<organism evidence="1 2">
    <name type="scientific">Psychrobacter aquaticus CMS 56</name>
    <dbReference type="NCBI Taxonomy" id="1354303"/>
    <lineage>
        <taxon>Bacteria</taxon>
        <taxon>Pseudomonadati</taxon>
        <taxon>Pseudomonadota</taxon>
        <taxon>Gammaproteobacteria</taxon>
        <taxon>Moraxellales</taxon>
        <taxon>Moraxellaceae</taxon>
        <taxon>Psychrobacter</taxon>
    </lineage>
</organism>
<reference evidence="1 2" key="1">
    <citation type="journal article" date="2013" name="Genome Announc.">
        <title>Draft Genome Sequence of Psychrobacter aquaticus Strain CMS 56T, Isolated from a Cyanobacterial Mat Sample Collected from Water Bodies in the McMurdo Dry Valley Region of Antarctica.</title>
        <authorList>
            <person name="Reddy G.S."/>
            <person name="Ara S."/>
            <person name="Singh A."/>
            <person name="Kumar Pinnaka A."/>
            <person name="Shivaji S."/>
        </authorList>
    </citation>
    <scope>NUCLEOTIDE SEQUENCE [LARGE SCALE GENOMIC DNA]</scope>
    <source>
        <strain evidence="1 2">CMS 56</strain>
    </source>
</reference>
<protein>
    <submittedName>
        <fullName evidence="1">Uncharacterized protein</fullName>
    </submittedName>
</protein>
<evidence type="ECO:0000313" key="2">
    <source>
        <dbReference type="Proteomes" id="UP000016761"/>
    </source>
</evidence>